<proteinExistence type="predicted"/>
<dbReference type="Proteomes" id="UP000277214">
    <property type="component" value="Chromosome 1"/>
</dbReference>
<accession>A0A3S4G6M3</accession>
<gene>
    <name evidence="2" type="ORF">NCTC8272_05614</name>
</gene>
<evidence type="ECO:0000313" key="3">
    <source>
        <dbReference type="Proteomes" id="UP000277214"/>
    </source>
</evidence>
<evidence type="ECO:0000256" key="1">
    <source>
        <dbReference type="SAM" id="Phobius"/>
    </source>
</evidence>
<dbReference type="AlphaFoldDB" id="A0A3S4G6M3"/>
<keyword evidence="1" id="KW-0472">Membrane</keyword>
<organism evidence="2 3">
    <name type="scientific">Salmonella enterica I</name>
    <dbReference type="NCBI Taxonomy" id="59201"/>
    <lineage>
        <taxon>Bacteria</taxon>
        <taxon>Pseudomonadati</taxon>
        <taxon>Pseudomonadota</taxon>
        <taxon>Gammaproteobacteria</taxon>
        <taxon>Enterobacterales</taxon>
        <taxon>Enterobacteriaceae</taxon>
        <taxon>Salmonella</taxon>
    </lineage>
</organism>
<feature type="transmembrane region" description="Helical" evidence="1">
    <location>
        <begin position="21"/>
        <end position="44"/>
    </location>
</feature>
<evidence type="ECO:0000313" key="2">
    <source>
        <dbReference type="EMBL" id="VEA44580.1"/>
    </source>
</evidence>
<protein>
    <submittedName>
        <fullName evidence="2">Uncharacterized protein</fullName>
    </submittedName>
</protein>
<name>A0A3S4G6M3_SALET</name>
<sequence>MWHDNSVFSYRVKSYNSLIQVVRIESTVSVILLLVLTVRLSFYYELNVILYGLGFICF</sequence>
<reference evidence="2 3" key="1">
    <citation type="submission" date="2018-12" db="EMBL/GenBank/DDBJ databases">
        <authorList>
            <consortium name="Pathogen Informatics"/>
        </authorList>
    </citation>
    <scope>NUCLEOTIDE SEQUENCE [LARGE SCALE GENOMIC DNA]</scope>
    <source>
        <strain evidence="2 3">NCTC8272</strain>
    </source>
</reference>
<keyword evidence="1" id="KW-1133">Transmembrane helix</keyword>
<dbReference type="EMBL" id="LR134149">
    <property type="protein sequence ID" value="VEA44580.1"/>
    <property type="molecule type" value="Genomic_DNA"/>
</dbReference>
<keyword evidence="1" id="KW-0812">Transmembrane</keyword>